<comment type="caution">
    <text evidence="1">The sequence shown here is derived from an EMBL/GenBank/DDBJ whole genome shotgun (WGS) entry which is preliminary data.</text>
</comment>
<evidence type="ECO:0000313" key="2">
    <source>
        <dbReference type="Proteomes" id="UP000805193"/>
    </source>
</evidence>
<dbReference type="Proteomes" id="UP000805193">
    <property type="component" value="Unassembled WGS sequence"/>
</dbReference>
<accession>A0AC60PF15</accession>
<feature type="non-terminal residue" evidence="1">
    <location>
        <position position="1"/>
    </location>
</feature>
<organism evidence="1 2">
    <name type="scientific">Ixodes persulcatus</name>
    <name type="common">Taiga tick</name>
    <dbReference type="NCBI Taxonomy" id="34615"/>
    <lineage>
        <taxon>Eukaryota</taxon>
        <taxon>Metazoa</taxon>
        <taxon>Ecdysozoa</taxon>
        <taxon>Arthropoda</taxon>
        <taxon>Chelicerata</taxon>
        <taxon>Arachnida</taxon>
        <taxon>Acari</taxon>
        <taxon>Parasitiformes</taxon>
        <taxon>Ixodida</taxon>
        <taxon>Ixodoidea</taxon>
        <taxon>Ixodidae</taxon>
        <taxon>Ixodinae</taxon>
        <taxon>Ixodes</taxon>
    </lineage>
</organism>
<proteinExistence type="predicted"/>
<keyword evidence="2" id="KW-1185">Reference proteome</keyword>
<evidence type="ECO:0000313" key="1">
    <source>
        <dbReference type="EMBL" id="KAG0418613.1"/>
    </source>
</evidence>
<dbReference type="EMBL" id="JABSTQ010010724">
    <property type="protein sequence ID" value="KAG0418613.1"/>
    <property type="molecule type" value="Genomic_DNA"/>
</dbReference>
<sequence>RHGQRLPRMLTPTDMADPNLLDIVGISEIGICAHDPEYVRLQRLEEYLLLRKKQILLTLSSPRRWRVRPIWQNRRRESEFHTAVSCGLVF</sequence>
<reference evidence="1 2" key="1">
    <citation type="journal article" date="2020" name="Cell">
        <title>Large-Scale Comparative Analyses of Tick Genomes Elucidate Their Genetic Diversity and Vector Capacities.</title>
        <authorList>
            <consortium name="Tick Genome and Microbiome Consortium (TIGMIC)"/>
            <person name="Jia N."/>
            <person name="Wang J."/>
            <person name="Shi W."/>
            <person name="Du L."/>
            <person name="Sun Y."/>
            <person name="Zhan W."/>
            <person name="Jiang J.F."/>
            <person name="Wang Q."/>
            <person name="Zhang B."/>
            <person name="Ji P."/>
            <person name="Bell-Sakyi L."/>
            <person name="Cui X.M."/>
            <person name="Yuan T.T."/>
            <person name="Jiang B.G."/>
            <person name="Yang W.F."/>
            <person name="Lam T.T."/>
            <person name="Chang Q.C."/>
            <person name="Ding S.J."/>
            <person name="Wang X.J."/>
            <person name="Zhu J.G."/>
            <person name="Ruan X.D."/>
            <person name="Zhao L."/>
            <person name="Wei J.T."/>
            <person name="Ye R.Z."/>
            <person name="Que T.C."/>
            <person name="Du C.H."/>
            <person name="Zhou Y.H."/>
            <person name="Cheng J.X."/>
            <person name="Dai P.F."/>
            <person name="Guo W.B."/>
            <person name="Han X.H."/>
            <person name="Huang E.J."/>
            <person name="Li L.F."/>
            <person name="Wei W."/>
            <person name="Gao Y.C."/>
            <person name="Liu J.Z."/>
            <person name="Shao H.Z."/>
            <person name="Wang X."/>
            <person name="Wang C.C."/>
            <person name="Yang T.C."/>
            <person name="Huo Q.B."/>
            <person name="Li W."/>
            <person name="Chen H.Y."/>
            <person name="Chen S.E."/>
            <person name="Zhou L.G."/>
            <person name="Ni X.B."/>
            <person name="Tian J.H."/>
            <person name="Sheng Y."/>
            <person name="Liu T."/>
            <person name="Pan Y.S."/>
            <person name="Xia L.Y."/>
            <person name="Li J."/>
            <person name="Zhao F."/>
            <person name="Cao W.C."/>
        </authorList>
    </citation>
    <scope>NUCLEOTIDE SEQUENCE [LARGE SCALE GENOMIC DNA]</scope>
    <source>
        <strain evidence="1">Iper-2018</strain>
    </source>
</reference>
<protein>
    <submittedName>
        <fullName evidence="1">Uncharacterized protein</fullName>
    </submittedName>
</protein>
<gene>
    <name evidence="1" type="ORF">HPB47_004707</name>
</gene>
<name>A0AC60PF15_IXOPE</name>